<proteinExistence type="predicted"/>
<dbReference type="Proteomes" id="UP000551353">
    <property type="component" value="Unassembled WGS sequence"/>
</dbReference>
<feature type="region of interest" description="Disordered" evidence="1">
    <location>
        <begin position="1"/>
        <end position="54"/>
    </location>
</feature>
<organism evidence="2 3">
    <name type="scientific">Rhizobium mongolense</name>
    <dbReference type="NCBI Taxonomy" id="57676"/>
    <lineage>
        <taxon>Bacteria</taxon>
        <taxon>Pseudomonadati</taxon>
        <taxon>Pseudomonadota</taxon>
        <taxon>Alphaproteobacteria</taxon>
        <taxon>Hyphomicrobiales</taxon>
        <taxon>Rhizobiaceae</taxon>
        <taxon>Rhizobium/Agrobacterium group</taxon>
        <taxon>Rhizobium</taxon>
    </lineage>
</organism>
<evidence type="ECO:0000256" key="1">
    <source>
        <dbReference type="SAM" id="MobiDB-lite"/>
    </source>
</evidence>
<accession>A0ABR6IJN8</accession>
<keyword evidence="3" id="KW-1185">Reference proteome</keyword>
<evidence type="ECO:0000313" key="3">
    <source>
        <dbReference type="Proteomes" id="UP000551353"/>
    </source>
</evidence>
<protein>
    <submittedName>
        <fullName evidence="2">Uncharacterized protein</fullName>
    </submittedName>
</protein>
<gene>
    <name evidence="2" type="ORF">GGD56_001923</name>
</gene>
<feature type="compositionally biased region" description="Polar residues" evidence="1">
    <location>
        <begin position="39"/>
        <end position="54"/>
    </location>
</feature>
<dbReference type="RefSeq" id="WP_022714494.1">
    <property type="nucleotide sequence ID" value="NZ_JACIFX010000002.1"/>
</dbReference>
<dbReference type="EMBL" id="JACIFX010000002">
    <property type="protein sequence ID" value="MBB4228097.1"/>
    <property type="molecule type" value="Genomic_DNA"/>
</dbReference>
<feature type="compositionally biased region" description="Basic and acidic residues" evidence="1">
    <location>
        <begin position="10"/>
        <end position="28"/>
    </location>
</feature>
<evidence type="ECO:0000313" key="2">
    <source>
        <dbReference type="EMBL" id="MBB4228097.1"/>
    </source>
</evidence>
<comment type="caution">
    <text evidence="2">The sequence shown here is derived from an EMBL/GenBank/DDBJ whole genome shotgun (WGS) entry which is preliminary data.</text>
</comment>
<reference evidence="2 3" key="1">
    <citation type="submission" date="2020-08" db="EMBL/GenBank/DDBJ databases">
        <title>Genomic Encyclopedia of Type Strains, Phase IV (KMG-V): Genome sequencing to study the core and pangenomes of soil and plant-associated prokaryotes.</title>
        <authorList>
            <person name="Whitman W."/>
        </authorList>
    </citation>
    <scope>NUCLEOTIDE SEQUENCE [LARGE SCALE GENOMIC DNA]</scope>
    <source>
        <strain evidence="2 3">SEMIA 4087</strain>
    </source>
</reference>
<name>A0ABR6IJN8_9HYPH</name>
<sequence>MPSLAAMPPEGRDASEKQIAEAIKRELPGIDSADDTERTASGSQAADIQRKQTA</sequence>